<dbReference type="Proteomes" id="UP000321197">
    <property type="component" value="Unassembled WGS sequence"/>
</dbReference>
<feature type="transmembrane region" description="Helical" evidence="9">
    <location>
        <begin position="59"/>
        <end position="77"/>
    </location>
</feature>
<dbReference type="InterPro" id="IPR000515">
    <property type="entry name" value="MetI-like"/>
</dbReference>
<sequence length="368" mass="40402">MMEPNSNSKEARRRNPTLPRDGFGFALVALGLAILLMLATGMVMWGVKQTMTANQFRALWADALLVLVALVPLGLLLPASRSLGQSQAARRALQSQNLIAARVHSAEAHTWAWFTLGYAGALVLFLLFVLFFIANNVAVGRTFFQLELIANSFGLILRAFWVNVVIFLFAGVFSLIWGLVVAIAKLLPGKPAQPIRFIATFYTDAFLSLPSIIVIYLIGFGLPLTGIGFFRNLPLEALAVLALTLTYGAYMAEVYRAGLESIHPSQWAAARSLGLSYGQTLRFVVVPQAVRRIIPPLLNNFIGMQKDTALVNVVGVIDAFNQARIIASNDFNLSAVTTVAILFILITIPQTRLVDRLVERDRARFRQG</sequence>
<evidence type="ECO:0000313" key="11">
    <source>
        <dbReference type="EMBL" id="GEM84706.1"/>
    </source>
</evidence>
<keyword evidence="4" id="KW-1003">Cell membrane</keyword>
<dbReference type="Pfam" id="PF00528">
    <property type="entry name" value="BPD_transp_1"/>
    <property type="match status" value="1"/>
</dbReference>
<protein>
    <recommendedName>
        <fullName evidence="10">ABC transmembrane type-1 domain-containing protein</fullName>
    </recommendedName>
</protein>
<feature type="transmembrane region" description="Helical" evidence="9">
    <location>
        <begin position="331"/>
        <end position="348"/>
    </location>
</feature>
<accession>A0A511R6S7</accession>
<dbReference type="InterPro" id="IPR043429">
    <property type="entry name" value="ArtM/GltK/GlnP/TcyL/YhdX-like"/>
</dbReference>
<comment type="similarity">
    <text evidence="2">Belongs to the binding-protein-dependent transport system permease family. HisMQ subfamily.</text>
</comment>
<reference evidence="11 12" key="1">
    <citation type="submission" date="2019-07" db="EMBL/GenBank/DDBJ databases">
        <title>Whole genome shotgun sequence of Meiothermus hypogaeus NBRC 106114.</title>
        <authorList>
            <person name="Hosoyama A."/>
            <person name="Uohara A."/>
            <person name="Ohji S."/>
            <person name="Ichikawa N."/>
        </authorList>
    </citation>
    <scope>NUCLEOTIDE SEQUENCE [LARGE SCALE GENOMIC DNA]</scope>
    <source>
        <strain evidence="11 12">NBRC 106114</strain>
    </source>
</reference>
<organism evidence="11 12">
    <name type="scientific">Meiothermus hypogaeus NBRC 106114</name>
    <dbReference type="NCBI Taxonomy" id="1227553"/>
    <lineage>
        <taxon>Bacteria</taxon>
        <taxon>Thermotogati</taxon>
        <taxon>Deinococcota</taxon>
        <taxon>Deinococci</taxon>
        <taxon>Thermales</taxon>
        <taxon>Thermaceae</taxon>
        <taxon>Meiothermus</taxon>
    </lineage>
</organism>
<feature type="transmembrane region" description="Helical" evidence="9">
    <location>
        <begin position="155"/>
        <end position="187"/>
    </location>
</feature>
<dbReference type="OrthoDB" id="9805999at2"/>
<comment type="subcellular location">
    <subcellularLocation>
        <location evidence="1 9">Cell membrane</location>
        <topology evidence="1 9">Multi-pass membrane protein</topology>
    </subcellularLocation>
</comment>
<dbReference type="PROSITE" id="PS50928">
    <property type="entry name" value="ABC_TM1"/>
    <property type="match status" value="1"/>
</dbReference>
<evidence type="ECO:0000256" key="2">
    <source>
        <dbReference type="ARBA" id="ARBA00010072"/>
    </source>
</evidence>
<evidence type="ECO:0000256" key="8">
    <source>
        <dbReference type="ARBA" id="ARBA00023136"/>
    </source>
</evidence>
<evidence type="ECO:0000256" key="7">
    <source>
        <dbReference type="ARBA" id="ARBA00022989"/>
    </source>
</evidence>
<feature type="transmembrane region" description="Helical" evidence="9">
    <location>
        <begin position="23"/>
        <end position="47"/>
    </location>
</feature>
<dbReference type="CDD" id="cd06261">
    <property type="entry name" value="TM_PBP2"/>
    <property type="match status" value="1"/>
</dbReference>
<dbReference type="RefSeq" id="WP_119342169.1">
    <property type="nucleotide sequence ID" value="NZ_BJXL01000122.1"/>
</dbReference>
<gene>
    <name evidence="11" type="ORF">MHY01S_28720</name>
</gene>
<evidence type="ECO:0000256" key="9">
    <source>
        <dbReference type="RuleBase" id="RU363032"/>
    </source>
</evidence>
<evidence type="ECO:0000256" key="1">
    <source>
        <dbReference type="ARBA" id="ARBA00004651"/>
    </source>
</evidence>
<evidence type="ECO:0000313" key="12">
    <source>
        <dbReference type="Proteomes" id="UP000321197"/>
    </source>
</evidence>
<dbReference type="GO" id="GO:0043190">
    <property type="term" value="C:ATP-binding cassette (ABC) transporter complex"/>
    <property type="evidence" value="ECO:0007669"/>
    <property type="project" value="InterPro"/>
</dbReference>
<dbReference type="GO" id="GO:0006865">
    <property type="term" value="P:amino acid transport"/>
    <property type="evidence" value="ECO:0007669"/>
    <property type="project" value="UniProtKB-KW"/>
</dbReference>
<name>A0A511R6S7_9DEIN</name>
<keyword evidence="7 9" id="KW-1133">Transmembrane helix</keyword>
<dbReference type="EMBL" id="BJXL01000122">
    <property type="protein sequence ID" value="GEM84706.1"/>
    <property type="molecule type" value="Genomic_DNA"/>
</dbReference>
<keyword evidence="6" id="KW-0029">Amino-acid transport</keyword>
<evidence type="ECO:0000256" key="5">
    <source>
        <dbReference type="ARBA" id="ARBA00022692"/>
    </source>
</evidence>
<evidence type="ECO:0000256" key="6">
    <source>
        <dbReference type="ARBA" id="ARBA00022970"/>
    </source>
</evidence>
<dbReference type="PANTHER" id="PTHR30614">
    <property type="entry name" value="MEMBRANE COMPONENT OF AMINO ACID ABC TRANSPORTER"/>
    <property type="match status" value="1"/>
</dbReference>
<comment type="caution">
    <text evidence="11">The sequence shown here is derived from an EMBL/GenBank/DDBJ whole genome shotgun (WGS) entry which is preliminary data.</text>
</comment>
<feature type="transmembrane region" description="Helical" evidence="9">
    <location>
        <begin position="237"/>
        <end position="255"/>
    </location>
</feature>
<dbReference type="GO" id="GO:0022857">
    <property type="term" value="F:transmembrane transporter activity"/>
    <property type="evidence" value="ECO:0007669"/>
    <property type="project" value="InterPro"/>
</dbReference>
<dbReference type="SUPFAM" id="SSF161098">
    <property type="entry name" value="MetI-like"/>
    <property type="match status" value="1"/>
</dbReference>
<dbReference type="AlphaFoldDB" id="A0A511R6S7"/>
<keyword evidence="3 9" id="KW-0813">Transport</keyword>
<keyword evidence="5 9" id="KW-0812">Transmembrane</keyword>
<feature type="transmembrane region" description="Helical" evidence="9">
    <location>
        <begin position="207"/>
        <end position="230"/>
    </location>
</feature>
<evidence type="ECO:0000256" key="3">
    <source>
        <dbReference type="ARBA" id="ARBA00022448"/>
    </source>
</evidence>
<proteinExistence type="inferred from homology"/>
<dbReference type="Gene3D" id="1.10.3720.10">
    <property type="entry name" value="MetI-like"/>
    <property type="match status" value="1"/>
</dbReference>
<dbReference type="NCBIfam" id="TIGR01726">
    <property type="entry name" value="HEQRo_perm_3TM"/>
    <property type="match status" value="1"/>
</dbReference>
<dbReference type="InterPro" id="IPR010065">
    <property type="entry name" value="AA_ABC_transptr_permease_3TM"/>
</dbReference>
<feature type="transmembrane region" description="Helical" evidence="9">
    <location>
        <begin position="111"/>
        <end position="134"/>
    </location>
</feature>
<keyword evidence="8 9" id="KW-0472">Membrane</keyword>
<dbReference type="PANTHER" id="PTHR30614:SF20">
    <property type="entry name" value="GLUTAMINE TRANSPORT SYSTEM PERMEASE PROTEIN GLNP"/>
    <property type="match status" value="1"/>
</dbReference>
<dbReference type="InterPro" id="IPR035906">
    <property type="entry name" value="MetI-like_sf"/>
</dbReference>
<evidence type="ECO:0000256" key="4">
    <source>
        <dbReference type="ARBA" id="ARBA00022475"/>
    </source>
</evidence>
<feature type="domain" description="ABC transmembrane type-1" evidence="10">
    <location>
        <begin position="160"/>
        <end position="354"/>
    </location>
</feature>
<evidence type="ECO:0000259" key="10">
    <source>
        <dbReference type="PROSITE" id="PS50928"/>
    </source>
</evidence>